<dbReference type="PANTHER" id="PTHR10773">
    <property type="entry name" value="DNA-DIRECTED RNA POLYMERASES I, II, AND III SUBUNIT RPABC2"/>
    <property type="match status" value="1"/>
</dbReference>
<evidence type="ECO:0000313" key="1">
    <source>
        <dbReference type="EMBL" id="CAH2014984.1"/>
    </source>
</evidence>
<dbReference type="Proteomes" id="UP001152888">
    <property type="component" value="Unassembled WGS sequence"/>
</dbReference>
<protein>
    <submittedName>
        <fullName evidence="1">Uncharacterized protein</fullName>
    </submittedName>
</protein>
<gene>
    <name evidence="1" type="ORF">ACAOBT_LOCUS34431</name>
</gene>
<accession>A0A9P0Q9W9</accession>
<reference evidence="1" key="1">
    <citation type="submission" date="2022-03" db="EMBL/GenBank/DDBJ databases">
        <authorList>
            <person name="Sayadi A."/>
        </authorList>
    </citation>
    <scope>NUCLEOTIDE SEQUENCE</scope>
</reference>
<sequence length="267" mass="31299">VCQDVAPRVLTTGSYLCVKRKPEDYLVDGSNKESEERHLKKDSCRATKQKRYSGQAYIIPKSMNSVPPKQVVEKCNSKYCTLHNKKCVIFTENQREIIMKEFYSLGKLELQREFICRHVVKEESKVKKGGSKRQLTYRYFLTLNGVLLPVCKNFFLKTLAISEKMRTSLSKLSVYGTVEKEKRGGRRRCLQERDQAINSDMRAHILRFPKVESHYCREKSSRQYLHSELNLVKMYEMYKQEITEQKKDNNNMLLTVLSMSWVSVRLG</sequence>
<evidence type="ECO:0000313" key="2">
    <source>
        <dbReference type="Proteomes" id="UP001152888"/>
    </source>
</evidence>
<dbReference type="PANTHER" id="PTHR10773:SF19">
    <property type="match status" value="1"/>
</dbReference>
<keyword evidence="2" id="KW-1185">Reference proteome</keyword>
<comment type="caution">
    <text evidence="1">The sequence shown here is derived from an EMBL/GenBank/DDBJ whole genome shotgun (WGS) entry which is preliminary data.</text>
</comment>
<dbReference type="AlphaFoldDB" id="A0A9P0Q9W9"/>
<dbReference type="EMBL" id="CAKOFQ010008582">
    <property type="protein sequence ID" value="CAH2014984.1"/>
    <property type="molecule type" value="Genomic_DNA"/>
</dbReference>
<organism evidence="1 2">
    <name type="scientific">Acanthoscelides obtectus</name>
    <name type="common">Bean weevil</name>
    <name type="synonym">Bruchus obtectus</name>
    <dbReference type="NCBI Taxonomy" id="200917"/>
    <lineage>
        <taxon>Eukaryota</taxon>
        <taxon>Metazoa</taxon>
        <taxon>Ecdysozoa</taxon>
        <taxon>Arthropoda</taxon>
        <taxon>Hexapoda</taxon>
        <taxon>Insecta</taxon>
        <taxon>Pterygota</taxon>
        <taxon>Neoptera</taxon>
        <taxon>Endopterygota</taxon>
        <taxon>Coleoptera</taxon>
        <taxon>Polyphaga</taxon>
        <taxon>Cucujiformia</taxon>
        <taxon>Chrysomeloidea</taxon>
        <taxon>Chrysomelidae</taxon>
        <taxon>Bruchinae</taxon>
        <taxon>Bruchini</taxon>
        <taxon>Acanthoscelides</taxon>
    </lineage>
</organism>
<name>A0A9P0Q9W9_ACAOB</name>
<dbReference type="OrthoDB" id="6772146at2759"/>
<proteinExistence type="predicted"/>
<feature type="non-terminal residue" evidence="1">
    <location>
        <position position="1"/>
    </location>
</feature>